<evidence type="ECO:0000256" key="6">
    <source>
        <dbReference type="ARBA" id="ARBA00023328"/>
    </source>
</evidence>
<evidence type="ECO:0000313" key="11">
    <source>
        <dbReference type="Proteomes" id="UP000038040"/>
    </source>
</evidence>
<dbReference type="GO" id="GO:0032991">
    <property type="term" value="C:protein-containing complex"/>
    <property type="evidence" value="ECO:0007669"/>
    <property type="project" value="UniProtKB-ARBA"/>
</dbReference>
<dbReference type="Proteomes" id="UP000038040">
    <property type="component" value="Unplaced"/>
</dbReference>
<dbReference type="EMBL" id="UYYG01000003">
    <property type="protein sequence ID" value="VDN50443.1"/>
    <property type="molecule type" value="Genomic_DNA"/>
</dbReference>
<dbReference type="InterPro" id="IPR011009">
    <property type="entry name" value="Kinase-like_dom_sf"/>
</dbReference>
<dbReference type="GO" id="GO:0005524">
    <property type="term" value="F:ATP binding"/>
    <property type="evidence" value="ECO:0007669"/>
    <property type="project" value="UniProtKB-UniRule"/>
</dbReference>
<accession>A0A0N4UA93</accession>
<evidence type="ECO:0000313" key="10">
    <source>
        <dbReference type="EMBL" id="VDN50443.1"/>
    </source>
</evidence>
<dbReference type="GO" id="GO:0005634">
    <property type="term" value="C:nucleus"/>
    <property type="evidence" value="ECO:0007669"/>
    <property type="project" value="TreeGrafter"/>
</dbReference>
<organism evidence="11 13">
    <name type="scientific">Dracunculus medinensis</name>
    <name type="common">Guinea worm</name>
    <dbReference type="NCBI Taxonomy" id="318479"/>
    <lineage>
        <taxon>Eukaryota</taxon>
        <taxon>Metazoa</taxon>
        <taxon>Ecdysozoa</taxon>
        <taxon>Nematoda</taxon>
        <taxon>Chromadorea</taxon>
        <taxon>Rhabditida</taxon>
        <taxon>Spirurina</taxon>
        <taxon>Dracunculoidea</taxon>
        <taxon>Dracunculidae</taxon>
        <taxon>Dracunculus</taxon>
    </lineage>
</organism>
<dbReference type="PROSITE" id="PS50011">
    <property type="entry name" value="PROTEIN_KINASE_DOM"/>
    <property type="match status" value="1"/>
</dbReference>
<dbReference type="Gene3D" id="1.10.510.10">
    <property type="entry name" value="Transferase(Phosphotransferase) domain 1"/>
    <property type="match status" value="1"/>
</dbReference>
<evidence type="ECO:0000256" key="8">
    <source>
        <dbReference type="RuleBase" id="RU000304"/>
    </source>
</evidence>
<dbReference type="Proteomes" id="UP000274756">
    <property type="component" value="Unassembled WGS sequence"/>
</dbReference>
<keyword evidence="8" id="KW-0723">Serine/threonine-protein kinase</keyword>
<dbReference type="OrthoDB" id="248495at2759"/>
<comment type="subcellular location">
    <subcellularLocation>
        <location evidence="1">Chromosome</location>
        <location evidence="1">Centromere</location>
        <location evidence="1">Kinetochore</location>
    </subcellularLocation>
</comment>
<dbReference type="PROSITE" id="PS00107">
    <property type="entry name" value="PROTEIN_KINASE_ATP"/>
    <property type="match status" value="1"/>
</dbReference>
<evidence type="ECO:0000313" key="13">
    <source>
        <dbReference type="WBParaSite" id="DME_0000405201-mRNA-1"/>
    </source>
</evidence>
<evidence type="ECO:0000256" key="4">
    <source>
        <dbReference type="ARBA" id="ARBA00022838"/>
    </source>
</evidence>
<proteinExistence type="inferred from homology"/>
<keyword evidence="5 7" id="KW-0067">ATP-binding</keyword>
<protein>
    <submittedName>
        <fullName evidence="13">Protein kinase domain-containing protein</fullName>
    </submittedName>
</protein>
<evidence type="ECO:0000256" key="7">
    <source>
        <dbReference type="PROSITE-ProRule" id="PRU10141"/>
    </source>
</evidence>
<evidence type="ECO:0000259" key="9">
    <source>
        <dbReference type="PROSITE" id="PS50011"/>
    </source>
</evidence>
<dbReference type="AlphaFoldDB" id="A0A0N4UA93"/>
<dbReference type="InterPro" id="IPR017441">
    <property type="entry name" value="Protein_kinase_ATP_BS"/>
</dbReference>
<dbReference type="WBParaSite" id="DME_0000405201-mRNA-1">
    <property type="protein sequence ID" value="DME_0000405201-mRNA-1"/>
    <property type="gene ID" value="DME_0000405201"/>
</dbReference>
<name>A0A0N4UA93_DRAME</name>
<dbReference type="PROSITE" id="PS00108">
    <property type="entry name" value="PROTEIN_KINASE_ST"/>
    <property type="match status" value="1"/>
</dbReference>
<sequence length="366" mass="42618">LYIIFTGKKFYFIGQQFPDGSDEETVSGLFKKKKVGKIVTSTPADGFAPNFYDPTEGIRFFSNLFFVYLEIYIKQKVDRFLPGVSVSLGGERFDIQCLIGKGAFAKVYKCVSEDQEVYAIKFEIPACRWEVYICEILRIRLRPKLLPAVMTIRDAYIFANSSAIVYEYHPHGNLLVRIFYFSSKNIFKNFLIFPARILEAVHAARIIHSDIKPDNFMIIRSIEDILREDNIILKLIDWGRGIDMDLLNNKIFQGKAGTTDFDCFEMKEGRPWTYQTDFYCFAGTLHVLIFGQYMKCTKGPTGRYMIIKDLKRRWNHRAVLQDIFDICLNIPDCESFPKWSVLIEGLTEIIRQQWKEVVRDFNMCIA</sequence>
<evidence type="ECO:0000256" key="1">
    <source>
        <dbReference type="ARBA" id="ARBA00004629"/>
    </source>
</evidence>
<reference evidence="13" key="1">
    <citation type="submission" date="2017-02" db="UniProtKB">
        <authorList>
            <consortium name="WormBaseParasite"/>
        </authorList>
    </citation>
    <scope>IDENTIFICATION</scope>
</reference>
<keyword evidence="4" id="KW-0995">Kinetochore</keyword>
<feature type="domain" description="Protein kinase" evidence="9">
    <location>
        <begin position="93"/>
        <end position="366"/>
    </location>
</feature>
<dbReference type="STRING" id="318479.A0A0N4UA93"/>
<dbReference type="SUPFAM" id="SSF56112">
    <property type="entry name" value="Protein kinase-like (PK-like)"/>
    <property type="match status" value="1"/>
</dbReference>
<evidence type="ECO:0000256" key="5">
    <source>
        <dbReference type="ARBA" id="ARBA00022840"/>
    </source>
</evidence>
<dbReference type="PANTHER" id="PTHR14030">
    <property type="entry name" value="MITOTIC CHECKPOINT SERINE/THREONINE-PROTEIN KINASE BUB1"/>
    <property type="match status" value="1"/>
</dbReference>
<dbReference type="GO" id="GO:0004674">
    <property type="term" value="F:protein serine/threonine kinase activity"/>
    <property type="evidence" value="ECO:0007669"/>
    <property type="project" value="UniProtKB-KW"/>
</dbReference>
<keyword evidence="2" id="KW-0158">Chromosome</keyword>
<keyword evidence="12" id="KW-1185">Reference proteome</keyword>
<dbReference type="GO" id="GO:0051754">
    <property type="term" value="P:meiotic sister chromatid cohesion, centromeric"/>
    <property type="evidence" value="ECO:0007669"/>
    <property type="project" value="TreeGrafter"/>
</dbReference>
<keyword evidence="3 7" id="KW-0547">Nucleotide-binding</keyword>
<dbReference type="GO" id="GO:0000776">
    <property type="term" value="C:kinetochore"/>
    <property type="evidence" value="ECO:0007669"/>
    <property type="project" value="UniProtKB-KW"/>
</dbReference>
<dbReference type="InterPro" id="IPR008271">
    <property type="entry name" value="Ser/Thr_kinase_AS"/>
</dbReference>
<dbReference type="InterPro" id="IPR000719">
    <property type="entry name" value="Prot_kinase_dom"/>
</dbReference>
<evidence type="ECO:0000313" key="12">
    <source>
        <dbReference type="Proteomes" id="UP000274756"/>
    </source>
</evidence>
<evidence type="ECO:0000256" key="2">
    <source>
        <dbReference type="ARBA" id="ARBA00022454"/>
    </source>
</evidence>
<gene>
    <name evidence="10" type="ORF">DME_LOCUS416</name>
</gene>
<feature type="binding site" evidence="7">
    <location>
        <position position="121"/>
    </location>
    <ligand>
        <name>ATP</name>
        <dbReference type="ChEBI" id="CHEBI:30616"/>
    </ligand>
</feature>
<comment type="similarity">
    <text evidence="8">Belongs to the protein kinase superfamily.</text>
</comment>
<reference evidence="10 12" key="2">
    <citation type="submission" date="2018-11" db="EMBL/GenBank/DDBJ databases">
        <authorList>
            <consortium name="Pathogen Informatics"/>
        </authorList>
    </citation>
    <scope>NUCLEOTIDE SEQUENCE [LARGE SCALE GENOMIC DNA]</scope>
</reference>
<keyword evidence="8" id="KW-0418">Kinase</keyword>
<evidence type="ECO:0000256" key="3">
    <source>
        <dbReference type="ARBA" id="ARBA00022741"/>
    </source>
</evidence>
<dbReference type="InterPro" id="IPR015661">
    <property type="entry name" value="Bub1/Mad3"/>
</dbReference>
<dbReference type="SMART" id="SM00220">
    <property type="entry name" value="S_TKc"/>
    <property type="match status" value="1"/>
</dbReference>
<dbReference type="GO" id="GO:0007094">
    <property type="term" value="P:mitotic spindle assembly checkpoint signaling"/>
    <property type="evidence" value="ECO:0007669"/>
    <property type="project" value="InterPro"/>
</dbReference>
<keyword evidence="8" id="KW-0808">Transferase</keyword>
<keyword evidence="6" id="KW-0137">Centromere</keyword>
<dbReference type="PANTHER" id="PTHR14030:SF4">
    <property type="entry name" value="BUB1 KINASE, ISOFORM A-RELATED"/>
    <property type="match status" value="1"/>
</dbReference>
<dbReference type="Pfam" id="PF00069">
    <property type="entry name" value="Pkinase"/>
    <property type="match status" value="1"/>
</dbReference>